<dbReference type="Proteomes" id="UP000708208">
    <property type="component" value="Unassembled WGS sequence"/>
</dbReference>
<evidence type="ECO:0000256" key="1">
    <source>
        <dbReference type="SAM" id="MobiDB-lite"/>
    </source>
</evidence>
<feature type="region of interest" description="Disordered" evidence="1">
    <location>
        <begin position="64"/>
        <end position="87"/>
    </location>
</feature>
<comment type="caution">
    <text evidence="2">The sequence shown here is derived from an EMBL/GenBank/DDBJ whole genome shotgun (WGS) entry which is preliminary data.</text>
</comment>
<keyword evidence="3" id="KW-1185">Reference proteome</keyword>
<evidence type="ECO:0000313" key="2">
    <source>
        <dbReference type="EMBL" id="CAG7732575.1"/>
    </source>
</evidence>
<dbReference type="OrthoDB" id="10002605at2759"/>
<dbReference type="AlphaFoldDB" id="A0A8J2P5I3"/>
<organism evidence="2 3">
    <name type="scientific">Allacma fusca</name>
    <dbReference type="NCBI Taxonomy" id="39272"/>
    <lineage>
        <taxon>Eukaryota</taxon>
        <taxon>Metazoa</taxon>
        <taxon>Ecdysozoa</taxon>
        <taxon>Arthropoda</taxon>
        <taxon>Hexapoda</taxon>
        <taxon>Collembola</taxon>
        <taxon>Symphypleona</taxon>
        <taxon>Sminthuridae</taxon>
        <taxon>Allacma</taxon>
    </lineage>
</organism>
<sequence length="112" mass="12826">MGLYRGRVNCVLYENVQPLAESTPRSNEQKYCICRKRYYADEDSMIGCEPRQPLSISDIPFHLNEGNSSEEGGIKDQRNDFNYDGHLSMDHLDSASASLNQENIRVYSTTRD</sequence>
<proteinExistence type="predicted"/>
<evidence type="ECO:0000313" key="3">
    <source>
        <dbReference type="Proteomes" id="UP000708208"/>
    </source>
</evidence>
<name>A0A8J2P5I3_9HEXA</name>
<reference evidence="2" key="1">
    <citation type="submission" date="2021-06" db="EMBL/GenBank/DDBJ databases">
        <authorList>
            <person name="Hodson N. C."/>
            <person name="Mongue J. A."/>
            <person name="Jaron S. K."/>
        </authorList>
    </citation>
    <scope>NUCLEOTIDE SEQUENCE</scope>
</reference>
<dbReference type="EMBL" id="CAJVCH010234103">
    <property type="protein sequence ID" value="CAG7732575.1"/>
    <property type="molecule type" value="Genomic_DNA"/>
</dbReference>
<accession>A0A8J2P5I3</accession>
<gene>
    <name evidence="2" type="ORF">AFUS01_LOCUS21085</name>
</gene>
<feature type="compositionally biased region" description="Basic and acidic residues" evidence="1">
    <location>
        <begin position="72"/>
        <end position="87"/>
    </location>
</feature>
<protein>
    <submittedName>
        <fullName evidence="2">Uncharacterized protein</fullName>
    </submittedName>
</protein>